<feature type="region of interest" description="Disordered" evidence="1">
    <location>
        <begin position="571"/>
        <end position="598"/>
    </location>
</feature>
<evidence type="ECO:0000256" key="2">
    <source>
        <dbReference type="SAM" id="Phobius"/>
    </source>
</evidence>
<dbReference type="OrthoDB" id="10512321at2759"/>
<feature type="compositionally biased region" description="Polar residues" evidence="1">
    <location>
        <begin position="398"/>
        <end position="416"/>
    </location>
</feature>
<feature type="compositionally biased region" description="Basic and acidic residues" evidence="1">
    <location>
        <begin position="634"/>
        <end position="643"/>
    </location>
</feature>
<feature type="region of interest" description="Disordered" evidence="1">
    <location>
        <begin position="620"/>
        <end position="687"/>
    </location>
</feature>
<dbReference type="Proteomes" id="UP001153709">
    <property type="component" value="Chromosome 1"/>
</dbReference>
<keyword evidence="2" id="KW-1133">Transmembrane helix</keyword>
<gene>
    <name evidence="3" type="ORF">DIABBA_LOCUS566</name>
</gene>
<feature type="region of interest" description="Disordered" evidence="1">
    <location>
        <begin position="398"/>
        <end position="421"/>
    </location>
</feature>
<accession>A0A9N9X693</accession>
<feature type="compositionally biased region" description="Basic residues" evidence="1">
    <location>
        <begin position="11"/>
        <end position="24"/>
    </location>
</feature>
<feature type="region of interest" description="Disordered" evidence="1">
    <location>
        <begin position="1"/>
        <end position="24"/>
    </location>
</feature>
<reference evidence="3" key="1">
    <citation type="submission" date="2022-01" db="EMBL/GenBank/DDBJ databases">
        <authorList>
            <person name="King R."/>
        </authorList>
    </citation>
    <scope>NUCLEOTIDE SEQUENCE</scope>
</reference>
<feature type="compositionally biased region" description="Acidic residues" evidence="1">
    <location>
        <begin position="676"/>
        <end position="685"/>
    </location>
</feature>
<feature type="region of interest" description="Disordered" evidence="1">
    <location>
        <begin position="521"/>
        <end position="553"/>
    </location>
</feature>
<evidence type="ECO:0000313" key="4">
    <source>
        <dbReference type="Proteomes" id="UP001153709"/>
    </source>
</evidence>
<sequence length="729" mass="82966">MDSPSKELAVLKKKRKLKKKNSRISVKVKKTLSPSKDELRYKLANKRIFLQQQEQDSKDTKCIDVENDYERNLKKVRCSSFKLNRKPFADIKSPKKSVVKKNTVSKCSQFIKKDDYSDQKHINDFSSLTKNSENTNPVDSQQDVLHQTETQQSRLEDIPSLEENEVHDSLSKTEPLTDCAPEIPIKSNYIKHLQAVHIDEQFSVTQTIASTSKFVKSIQQQLSQIPINQRILPPKSKYIRKLQEKTVREVSQKNIDTAQTTVKEQIQPTKPVLTIPPVSQLMGYRRFFHQQLKVPTVEHFPTAKTSTAASPTKPSNKPKEENIYENISIIEEHHISKINIDMVIKEDENGSGEVVTQKPMDTAQKTRKEQIQPVKPSLTIPPVMQLMGYRRFFQQQKVPTVESSATPKTETAASRTKSLKKPKEERIYENISIIEKHNISKINLDIVIEEDENGSGEAASENDIYQSINEVLSSCDSEPVFTETQLEEGVQLQENINKSNVLAQQAFWKASMHNPMEPIIEETESSPESCTSSSTPPKTIKRDFSQEPSTSGTKKFVEKPCMYYDFKKSGRNKSTGSYPTRRFQSTRLSSSKSNTSVEFDLDQQLEAAVRTMSKLNKAQINATNPYTSKHLKKKYEPPPKLPERIPIVAKPLSSDSNKNSTSSPSYPSSMSSGEYQEMDFDDQPEDSNQNRSQFNFNCYFPYLLLTLGLFGFLVGVYFVGQALSTTRVK</sequence>
<dbReference type="EMBL" id="OU898276">
    <property type="protein sequence ID" value="CAG9826451.1"/>
    <property type="molecule type" value="Genomic_DNA"/>
</dbReference>
<keyword evidence="2" id="KW-0472">Membrane</keyword>
<feature type="region of interest" description="Disordered" evidence="1">
    <location>
        <begin position="351"/>
        <end position="371"/>
    </location>
</feature>
<feature type="compositionally biased region" description="Low complexity" evidence="1">
    <location>
        <begin position="585"/>
        <end position="596"/>
    </location>
</feature>
<evidence type="ECO:0000256" key="1">
    <source>
        <dbReference type="SAM" id="MobiDB-lite"/>
    </source>
</evidence>
<proteinExistence type="predicted"/>
<name>A0A9N9X693_DIABA</name>
<protein>
    <submittedName>
        <fullName evidence="3">Uncharacterized protein</fullName>
    </submittedName>
</protein>
<feature type="compositionally biased region" description="Low complexity" evidence="1">
    <location>
        <begin position="653"/>
        <end position="672"/>
    </location>
</feature>
<evidence type="ECO:0000313" key="3">
    <source>
        <dbReference type="EMBL" id="CAG9826451.1"/>
    </source>
</evidence>
<feature type="transmembrane region" description="Helical" evidence="2">
    <location>
        <begin position="699"/>
        <end position="719"/>
    </location>
</feature>
<dbReference type="AlphaFoldDB" id="A0A9N9X693"/>
<feature type="compositionally biased region" description="Low complexity" evidence="1">
    <location>
        <begin position="526"/>
        <end position="538"/>
    </location>
</feature>
<feature type="region of interest" description="Disordered" evidence="1">
    <location>
        <begin position="127"/>
        <end position="153"/>
    </location>
</feature>
<keyword evidence="2" id="KW-0812">Transmembrane</keyword>
<organism evidence="3 4">
    <name type="scientific">Diabrotica balteata</name>
    <name type="common">Banded cucumber beetle</name>
    <dbReference type="NCBI Taxonomy" id="107213"/>
    <lineage>
        <taxon>Eukaryota</taxon>
        <taxon>Metazoa</taxon>
        <taxon>Ecdysozoa</taxon>
        <taxon>Arthropoda</taxon>
        <taxon>Hexapoda</taxon>
        <taxon>Insecta</taxon>
        <taxon>Pterygota</taxon>
        <taxon>Neoptera</taxon>
        <taxon>Endopterygota</taxon>
        <taxon>Coleoptera</taxon>
        <taxon>Polyphaga</taxon>
        <taxon>Cucujiformia</taxon>
        <taxon>Chrysomeloidea</taxon>
        <taxon>Chrysomelidae</taxon>
        <taxon>Galerucinae</taxon>
        <taxon>Diabroticina</taxon>
        <taxon>Diabroticites</taxon>
        <taxon>Diabrotica</taxon>
    </lineage>
</organism>
<keyword evidence="4" id="KW-1185">Reference proteome</keyword>